<gene>
    <name evidence="2" type="primary">glgP</name>
    <name evidence="2" type="ORF">HW115_11495</name>
</gene>
<dbReference type="NCBIfam" id="TIGR02094">
    <property type="entry name" value="more_P_ylases"/>
    <property type="match status" value="2"/>
</dbReference>
<dbReference type="InterPro" id="IPR052182">
    <property type="entry name" value="Glycogen/Maltodextrin_Phosph"/>
</dbReference>
<keyword evidence="3" id="KW-1185">Reference proteome</keyword>
<evidence type="ECO:0000313" key="2">
    <source>
        <dbReference type="EMBL" id="NWK56237.1"/>
    </source>
</evidence>
<dbReference type="Proteomes" id="UP000557872">
    <property type="component" value="Unassembled WGS sequence"/>
</dbReference>
<protein>
    <submittedName>
        <fullName evidence="2">Alpha-glucan family phosphorylase</fullName>
    </submittedName>
</protein>
<dbReference type="EMBL" id="JACBAZ010000004">
    <property type="protein sequence ID" value="NWK56237.1"/>
    <property type="molecule type" value="Genomic_DNA"/>
</dbReference>
<dbReference type="PANTHER" id="PTHR42655">
    <property type="entry name" value="GLYCOGEN PHOSPHORYLASE"/>
    <property type="match status" value="1"/>
</dbReference>
<organism evidence="2 3">
    <name type="scientific">Oceaniferula marina</name>
    <dbReference type="NCBI Taxonomy" id="2748318"/>
    <lineage>
        <taxon>Bacteria</taxon>
        <taxon>Pseudomonadati</taxon>
        <taxon>Verrucomicrobiota</taxon>
        <taxon>Verrucomicrobiia</taxon>
        <taxon>Verrucomicrobiales</taxon>
        <taxon>Verrucomicrobiaceae</taxon>
        <taxon>Oceaniferula</taxon>
    </lineage>
</organism>
<dbReference type="InterPro" id="IPR011834">
    <property type="entry name" value="Agluc_phsphrylas"/>
</dbReference>
<dbReference type="PANTHER" id="PTHR42655:SF1">
    <property type="entry name" value="GLYCOGEN PHOSPHORYLASE"/>
    <property type="match status" value="1"/>
</dbReference>
<dbReference type="RefSeq" id="WP_178933024.1">
    <property type="nucleotide sequence ID" value="NZ_JACBAZ010000004.1"/>
</dbReference>
<evidence type="ECO:0000313" key="3">
    <source>
        <dbReference type="Proteomes" id="UP000557872"/>
    </source>
</evidence>
<dbReference type="Pfam" id="PF00343">
    <property type="entry name" value="Phosphorylase"/>
    <property type="match status" value="1"/>
</dbReference>
<dbReference type="GO" id="GO:0030170">
    <property type="term" value="F:pyridoxal phosphate binding"/>
    <property type="evidence" value="ECO:0007669"/>
    <property type="project" value="InterPro"/>
</dbReference>
<comment type="caution">
    <text evidence="2">The sequence shown here is derived from an EMBL/GenBank/DDBJ whole genome shotgun (WGS) entry which is preliminary data.</text>
</comment>
<evidence type="ECO:0000256" key="1">
    <source>
        <dbReference type="ARBA" id="ARBA00006047"/>
    </source>
</evidence>
<dbReference type="AlphaFoldDB" id="A0A851GMG6"/>
<dbReference type="InterPro" id="IPR000811">
    <property type="entry name" value="Glyco_trans_35"/>
</dbReference>
<dbReference type="SUPFAM" id="SSF53756">
    <property type="entry name" value="UDP-Glycosyltransferase/glycogen phosphorylase"/>
    <property type="match status" value="1"/>
</dbReference>
<reference evidence="2 3" key="1">
    <citation type="submission" date="2020-07" db="EMBL/GenBank/DDBJ databases">
        <title>Roseicoccus Jingziensis gen. nov., sp. nov., isolated from coastal seawater.</title>
        <authorList>
            <person name="Feng X."/>
        </authorList>
    </citation>
    <scope>NUCLEOTIDE SEQUENCE [LARGE SCALE GENOMIC DNA]</scope>
    <source>
        <strain evidence="2 3">N1E253</strain>
    </source>
</reference>
<accession>A0A851GMG6</accession>
<dbReference type="Gene3D" id="3.40.50.2000">
    <property type="entry name" value="Glycogen Phosphorylase B"/>
    <property type="match status" value="2"/>
</dbReference>
<sequence>MSFLPEPYQHPYKIDPKYKKSVVYFSSEFAIDQALKIYSGGLGFLAGSHMRSAYDLKQNLIGIGILWSYGYYAQARGEDRGMAVQKRRKIYHFLQDTGIKYSIKIHGADVWVKVMYLPADTFGSAPMFLLTTDIEENDYMSRTISHKLYDSDFLTRIAQYILLGVGGATLLEHLGVDPDVWHLNEAHALSAAFHVYDKTRSLEEVKKRFVFTTHTPVEAGNEKSSFDLLYKFTFFGNIPRDEAYQLSGVHGDEFSHSLAALRMSHKSNAVSKLHGEVARGMWQHAEGICEIDHVTNAQNKKYWVDEKLEAARLAGDLKALAARKRELKVRLFKEVADQTGRLMDPDVLTIVWARRFAGYKRADLITRDIEQFEALLRNADRPVQVIWAGKPFPKDFGAIDVFNKIFHITQKYASATILVGYELALSKLLKDGSDIWLNNPIVTREASGTSGMTAAMNGSVNVSTYDGWVCEFAKDGENSFIIPEASPTLSDDARDEHDRLGFYQLMETKVLPAYYSGGDDWWKIVHNSMNDVVPFFDSGRMADEYYTKVYK</sequence>
<comment type="similarity">
    <text evidence="1">Belongs to the glycogen phosphorylase family.</text>
</comment>
<name>A0A851GMG6_9BACT</name>
<dbReference type="GO" id="GO:0005975">
    <property type="term" value="P:carbohydrate metabolic process"/>
    <property type="evidence" value="ECO:0007669"/>
    <property type="project" value="InterPro"/>
</dbReference>
<proteinExistence type="inferred from homology"/>
<dbReference type="GO" id="GO:0008184">
    <property type="term" value="F:glycogen phosphorylase activity"/>
    <property type="evidence" value="ECO:0007669"/>
    <property type="project" value="InterPro"/>
</dbReference>